<proteinExistence type="inferred from homology"/>
<keyword evidence="6" id="KW-1185">Reference proteome</keyword>
<evidence type="ECO:0000313" key="5">
    <source>
        <dbReference type="EMBL" id="MDT0556502.1"/>
    </source>
</evidence>
<dbReference type="InterPro" id="IPR000952">
    <property type="entry name" value="AB_hydrolase_4_CS"/>
</dbReference>
<comment type="caution">
    <text evidence="5">The sequence shown here is derived from an EMBL/GenBank/DDBJ whole genome shotgun (WGS) entry which is preliminary data.</text>
</comment>
<dbReference type="InterPro" id="IPR022742">
    <property type="entry name" value="Hydrolase_4"/>
</dbReference>
<evidence type="ECO:0000256" key="2">
    <source>
        <dbReference type="ARBA" id="ARBA00022487"/>
    </source>
</evidence>
<dbReference type="Proteomes" id="UP001254488">
    <property type="component" value="Unassembled WGS sequence"/>
</dbReference>
<name>A0ABU2YFG9_9FLAO</name>
<evidence type="ECO:0000256" key="1">
    <source>
        <dbReference type="ARBA" id="ARBA00010884"/>
    </source>
</evidence>
<evidence type="ECO:0000256" key="3">
    <source>
        <dbReference type="ARBA" id="ARBA00022801"/>
    </source>
</evidence>
<evidence type="ECO:0000313" key="6">
    <source>
        <dbReference type="Proteomes" id="UP001254488"/>
    </source>
</evidence>
<dbReference type="PIRSF" id="PIRSF005211">
    <property type="entry name" value="Ab_hydro_YheT"/>
    <property type="match status" value="1"/>
</dbReference>
<keyword evidence="3 5" id="KW-0378">Hydrolase</keyword>
<keyword evidence="2" id="KW-0719">Serine esterase</keyword>
<reference evidence="5 6" key="1">
    <citation type="submission" date="2023-09" db="EMBL/GenBank/DDBJ databases">
        <authorList>
            <person name="Rey-Velasco X."/>
        </authorList>
    </citation>
    <scope>NUCLEOTIDE SEQUENCE [LARGE SCALE GENOMIC DNA]</scope>
    <source>
        <strain evidence="5 6">W242</strain>
    </source>
</reference>
<dbReference type="GO" id="GO:0016787">
    <property type="term" value="F:hydrolase activity"/>
    <property type="evidence" value="ECO:0007669"/>
    <property type="project" value="UniProtKB-KW"/>
</dbReference>
<dbReference type="InterPro" id="IPR012020">
    <property type="entry name" value="ABHD4"/>
</dbReference>
<dbReference type="InterPro" id="IPR029058">
    <property type="entry name" value="AB_hydrolase_fold"/>
</dbReference>
<dbReference type="PROSITE" id="PS01133">
    <property type="entry name" value="UPF0017"/>
    <property type="match status" value="1"/>
</dbReference>
<dbReference type="EMBL" id="JAVRHZ010000006">
    <property type="protein sequence ID" value="MDT0556502.1"/>
    <property type="molecule type" value="Genomic_DNA"/>
</dbReference>
<dbReference type="RefSeq" id="WP_311333453.1">
    <property type="nucleotide sequence ID" value="NZ_JAVRHZ010000006.1"/>
</dbReference>
<accession>A0ABU2YFG9</accession>
<comment type="similarity">
    <text evidence="1">Belongs to the AB hydrolase superfamily. AB hydrolase 4 family.</text>
</comment>
<dbReference type="InterPro" id="IPR050960">
    <property type="entry name" value="AB_hydrolase_4_sf"/>
</dbReference>
<dbReference type="PANTHER" id="PTHR10794">
    <property type="entry name" value="ABHYDROLASE DOMAIN-CONTAINING PROTEIN"/>
    <property type="match status" value="1"/>
</dbReference>
<protein>
    <submittedName>
        <fullName evidence="5">Alpha/beta fold hydrolase</fullName>
    </submittedName>
</protein>
<dbReference type="Pfam" id="PF12146">
    <property type="entry name" value="Hydrolase_4"/>
    <property type="match status" value="1"/>
</dbReference>
<dbReference type="PANTHER" id="PTHR10794:SF94">
    <property type="entry name" value="ESTERASE YHET-RELATED"/>
    <property type="match status" value="1"/>
</dbReference>
<dbReference type="Gene3D" id="3.40.50.1820">
    <property type="entry name" value="alpha/beta hydrolase"/>
    <property type="match status" value="1"/>
</dbReference>
<feature type="domain" description="Serine aminopeptidase S33" evidence="4">
    <location>
        <begin position="59"/>
        <end position="271"/>
    </location>
</feature>
<evidence type="ECO:0000259" key="4">
    <source>
        <dbReference type="Pfam" id="PF12146"/>
    </source>
</evidence>
<dbReference type="SUPFAM" id="SSF53474">
    <property type="entry name" value="alpha/beta-Hydrolases"/>
    <property type="match status" value="1"/>
</dbReference>
<organism evidence="5 6">
    <name type="scientific">Patiriisocius hiemis</name>
    <dbReference type="NCBI Taxonomy" id="3075604"/>
    <lineage>
        <taxon>Bacteria</taxon>
        <taxon>Pseudomonadati</taxon>
        <taxon>Bacteroidota</taxon>
        <taxon>Flavobacteriia</taxon>
        <taxon>Flavobacteriales</taxon>
        <taxon>Flavobacteriaceae</taxon>
        <taxon>Patiriisocius</taxon>
    </lineage>
</organism>
<sequence length="321" mass="36962">MPIIAPSYKAKGLFKNGHFSTIYSAKLRPVPQAVYNRKRLELPDGDFVDIDWSYSKQPTTKVAILLHGLEGNAHRVYIQGQAKKLVENGWDVAAMNHRGCSGEENRLYLSYNSGRTKDLHLLTTSIVEKDRYAQISLIGFSLGGNLVLKYLGERETVFKQIKNCAAISSPLYLKGSLESLMKFENWVYRTTFILDLKQKYKRKMKFFPDKMSKAELKKIKTLLDFDSFYTAPAHGFKDAYEYYEKSSSLQYVPNIKTPVLLLNALNDTFLSKKCYPKELASQSKYLYLETPKHGGHVGFHINNKEYYSEKRTLDFINEPRN</sequence>
<gene>
    <name evidence="5" type="ORF">RM538_10830</name>
</gene>